<dbReference type="PROSITE" id="PS01124">
    <property type="entry name" value="HTH_ARAC_FAMILY_2"/>
    <property type="match status" value="1"/>
</dbReference>
<dbReference type="Gene3D" id="1.10.10.60">
    <property type="entry name" value="Homeodomain-like"/>
    <property type="match status" value="1"/>
</dbReference>
<dbReference type="AlphaFoldDB" id="A0A2S9YGZ6"/>
<keyword evidence="2" id="KW-0238">DNA-binding</keyword>
<dbReference type="Proteomes" id="UP000237968">
    <property type="component" value="Unassembled WGS sequence"/>
</dbReference>
<dbReference type="PANTHER" id="PTHR47894">
    <property type="entry name" value="HTH-TYPE TRANSCRIPTIONAL REGULATOR GADX"/>
    <property type="match status" value="1"/>
</dbReference>
<organism evidence="5 6">
    <name type="scientific">Enhygromyxa salina</name>
    <dbReference type="NCBI Taxonomy" id="215803"/>
    <lineage>
        <taxon>Bacteria</taxon>
        <taxon>Pseudomonadati</taxon>
        <taxon>Myxococcota</taxon>
        <taxon>Polyangia</taxon>
        <taxon>Nannocystales</taxon>
        <taxon>Nannocystaceae</taxon>
        <taxon>Enhygromyxa</taxon>
    </lineage>
</organism>
<dbReference type="InterPro" id="IPR032687">
    <property type="entry name" value="AraC-type_N"/>
</dbReference>
<evidence type="ECO:0000313" key="5">
    <source>
        <dbReference type="EMBL" id="PRQ04378.1"/>
    </source>
</evidence>
<gene>
    <name evidence="5" type="primary">virS_2</name>
    <name evidence="5" type="ORF">ENSA5_08270</name>
</gene>
<dbReference type="InterPro" id="IPR018060">
    <property type="entry name" value="HTH_AraC"/>
</dbReference>
<sequence length="357" mass="39818">MSHAPTVRNQGYARPTMREPTVATRLVAPLLETCAKLSGGAVARDLRRRFGIDEAALADPEARMPLPRFYDLLEDAAARTGDDLLGMHYSLGFDAASLDVLGFLAMTSVNLGVAFERMFRYQALLYEGEFGTIERAAGRVTVRILNWGPARPAHRMWSEAAAVDMVVNGRRMVGQEFEVHELRFRHAAPTPVAARRLRELLAAPVRFEAEDDALVVPEAVLALPMPSADPAMFEYFDREAARRAAEFARPSSNLLDELRRVIRAVLPEGVPELSALAEELEHSPRTLQRRLAEHGTSLRQVVDELRHELALHHLAAGLSIAEVSFLLGFSEPSAFHRAFKRWTDRTPAQWRKRSASP</sequence>
<dbReference type="PANTHER" id="PTHR47894:SF1">
    <property type="entry name" value="HTH-TYPE TRANSCRIPTIONAL REGULATOR VQSM"/>
    <property type="match status" value="1"/>
</dbReference>
<dbReference type="Pfam" id="PF12833">
    <property type="entry name" value="HTH_18"/>
    <property type="match status" value="1"/>
</dbReference>
<keyword evidence="6" id="KW-1185">Reference proteome</keyword>
<evidence type="ECO:0000256" key="2">
    <source>
        <dbReference type="ARBA" id="ARBA00023125"/>
    </source>
</evidence>
<keyword evidence="3" id="KW-0804">Transcription</keyword>
<dbReference type="GO" id="GO:0003700">
    <property type="term" value="F:DNA-binding transcription factor activity"/>
    <property type="evidence" value="ECO:0007669"/>
    <property type="project" value="InterPro"/>
</dbReference>
<dbReference type="GO" id="GO:0005829">
    <property type="term" value="C:cytosol"/>
    <property type="evidence" value="ECO:0007669"/>
    <property type="project" value="TreeGrafter"/>
</dbReference>
<feature type="domain" description="HTH araC/xylS-type" evidence="4">
    <location>
        <begin position="256"/>
        <end position="353"/>
    </location>
</feature>
<evidence type="ECO:0000259" key="4">
    <source>
        <dbReference type="PROSITE" id="PS01124"/>
    </source>
</evidence>
<dbReference type="GO" id="GO:0000976">
    <property type="term" value="F:transcription cis-regulatory region binding"/>
    <property type="evidence" value="ECO:0007669"/>
    <property type="project" value="TreeGrafter"/>
</dbReference>
<comment type="caution">
    <text evidence="5">The sequence shown here is derived from an EMBL/GenBank/DDBJ whole genome shotgun (WGS) entry which is preliminary data.</text>
</comment>
<dbReference type="SUPFAM" id="SSF46689">
    <property type="entry name" value="Homeodomain-like"/>
    <property type="match status" value="1"/>
</dbReference>
<dbReference type="Pfam" id="PF12625">
    <property type="entry name" value="Arabinose_bd"/>
    <property type="match status" value="1"/>
</dbReference>
<dbReference type="InterPro" id="IPR009057">
    <property type="entry name" value="Homeodomain-like_sf"/>
</dbReference>
<dbReference type="EMBL" id="PVNK01000042">
    <property type="protein sequence ID" value="PRQ04378.1"/>
    <property type="molecule type" value="Genomic_DNA"/>
</dbReference>
<dbReference type="OrthoDB" id="9816010at2"/>
<evidence type="ECO:0000313" key="6">
    <source>
        <dbReference type="Proteomes" id="UP000237968"/>
    </source>
</evidence>
<accession>A0A2S9YGZ6</accession>
<evidence type="ECO:0000256" key="1">
    <source>
        <dbReference type="ARBA" id="ARBA00023015"/>
    </source>
</evidence>
<reference evidence="5 6" key="1">
    <citation type="submission" date="2018-03" db="EMBL/GenBank/DDBJ databases">
        <title>Draft Genome Sequences of the Obligatory Marine Myxobacteria Enhygromyxa salina SWB005.</title>
        <authorList>
            <person name="Poehlein A."/>
            <person name="Moghaddam J.A."/>
            <person name="Harms H."/>
            <person name="Alanjari M."/>
            <person name="Koenig G.M."/>
            <person name="Daniel R."/>
            <person name="Schaeberle T.F."/>
        </authorList>
    </citation>
    <scope>NUCLEOTIDE SEQUENCE [LARGE SCALE GENOMIC DNA]</scope>
    <source>
        <strain evidence="5 6">SWB005</strain>
    </source>
</reference>
<keyword evidence="1" id="KW-0805">Transcription regulation</keyword>
<protein>
    <submittedName>
        <fullName evidence="5">HTH-type transcriptional regulator VirS</fullName>
    </submittedName>
</protein>
<name>A0A2S9YGZ6_9BACT</name>
<evidence type="ECO:0000256" key="3">
    <source>
        <dbReference type="ARBA" id="ARBA00023163"/>
    </source>
</evidence>
<proteinExistence type="predicted"/>
<dbReference type="SMART" id="SM00342">
    <property type="entry name" value="HTH_ARAC"/>
    <property type="match status" value="1"/>
</dbReference>